<keyword evidence="6" id="KW-1185">Reference proteome</keyword>
<dbReference type="Pfam" id="PF02311">
    <property type="entry name" value="AraC_binding"/>
    <property type="match status" value="1"/>
</dbReference>
<dbReference type="SUPFAM" id="SSF51215">
    <property type="entry name" value="Regulatory protein AraC"/>
    <property type="match status" value="1"/>
</dbReference>
<dbReference type="InterPro" id="IPR003313">
    <property type="entry name" value="AraC-bd"/>
</dbReference>
<accession>A0AA48KPX8</accession>
<keyword evidence="2" id="KW-0238">DNA-binding</keyword>
<dbReference type="GO" id="GO:0003700">
    <property type="term" value="F:DNA-binding transcription factor activity"/>
    <property type="evidence" value="ECO:0007669"/>
    <property type="project" value="InterPro"/>
</dbReference>
<evidence type="ECO:0000256" key="3">
    <source>
        <dbReference type="ARBA" id="ARBA00023163"/>
    </source>
</evidence>
<dbReference type="PANTHER" id="PTHR43280:SF32">
    <property type="entry name" value="TRANSCRIPTIONAL REGULATORY PROTEIN"/>
    <property type="match status" value="1"/>
</dbReference>
<dbReference type="Pfam" id="PF12833">
    <property type="entry name" value="HTH_18"/>
    <property type="match status" value="1"/>
</dbReference>
<reference evidence="5 6" key="1">
    <citation type="submission" date="2023-01" db="EMBL/GenBank/DDBJ databases">
        <title>Complete genome sequence of Muricauda aquimarina strain IFOP_LL357.</title>
        <authorList>
            <person name="Gajardo G."/>
            <person name="Ueki S."/>
            <person name="Maruyama F."/>
        </authorList>
    </citation>
    <scope>NUCLEOTIDE SEQUENCE [LARGE SCALE GENOMIC DNA]</scope>
    <source>
        <strain evidence="5 6">IFOP_LL357</strain>
    </source>
</reference>
<dbReference type="InterPro" id="IPR014710">
    <property type="entry name" value="RmlC-like_jellyroll"/>
</dbReference>
<dbReference type="SMART" id="SM00342">
    <property type="entry name" value="HTH_ARAC"/>
    <property type="match status" value="1"/>
</dbReference>
<dbReference type="Proteomes" id="UP001330184">
    <property type="component" value="Chromosome"/>
</dbReference>
<dbReference type="PRINTS" id="PR00032">
    <property type="entry name" value="HTHARAC"/>
</dbReference>
<dbReference type="Gene3D" id="1.10.10.60">
    <property type="entry name" value="Homeodomain-like"/>
    <property type="match status" value="1"/>
</dbReference>
<feature type="domain" description="HTH araC/xylS-type" evidence="4">
    <location>
        <begin position="182"/>
        <end position="280"/>
    </location>
</feature>
<name>A0AA48KPX8_9FLAO</name>
<dbReference type="InterPro" id="IPR009057">
    <property type="entry name" value="Homeodomain-like_sf"/>
</dbReference>
<dbReference type="PANTHER" id="PTHR43280">
    <property type="entry name" value="ARAC-FAMILY TRANSCRIPTIONAL REGULATOR"/>
    <property type="match status" value="1"/>
</dbReference>
<keyword evidence="3" id="KW-0804">Transcription</keyword>
<dbReference type="InterPro" id="IPR018060">
    <property type="entry name" value="HTH_AraC"/>
</dbReference>
<dbReference type="InterPro" id="IPR037923">
    <property type="entry name" value="HTH-like"/>
</dbReference>
<keyword evidence="1" id="KW-0805">Transcription regulation</keyword>
<dbReference type="RefSeq" id="WP_224834780.1">
    <property type="nucleotide sequence ID" value="NZ_AP027268.1"/>
</dbReference>
<dbReference type="PROSITE" id="PS01124">
    <property type="entry name" value="HTH_ARAC_FAMILY_2"/>
    <property type="match status" value="1"/>
</dbReference>
<protein>
    <submittedName>
        <fullName evidence="5">Transcriptional regulator</fullName>
    </submittedName>
</protein>
<dbReference type="Gene3D" id="2.60.120.10">
    <property type="entry name" value="Jelly Rolls"/>
    <property type="match status" value="1"/>
</dbReference>
<evidence type="ECO:0000259" key="4">
    <source>
        <dbReference type="PROSITE" id="PS01124"/>
    </source>
</evidence>
<evidence type="ECO:0000313" key="5">
    <source>
        <dbReference type="EMBL" id="BDW93635.1"/>
    </source>
</evidence>
<organism evidence="5 6">
    <name type="scientific">Flagellimonas marinaquae</name>
    <dbReference type="NCBI Taxonomy" id="254955"/>
    <lineage>
        <taxon>Bacteria</taxon>
        <taxon>Pseudomonadati</taxon>
        <taxon>Bacteroidota</taxon>
        <taxon>Flavobacteriia</taxon>
        <taxon>Flavobacteriales</taxon>
        <taxon>Flavobacteriaceae</taxon>
        <taxon>Flagellimonas</taxon>
    </lineage>
</organism>
<dbReference type="AlphaFoldDB" id="A0AA48KPX8"/>
<evidence type="ECO:0000256" key="2">
    <source>
        <dbReference type="ARBA" id="ARBA00023125"/>
    </source>
</evidence>
<sequence>MDDIPIRYITDKKTRSHMRVRELADVLNGGSLNSDLHRHDFYFLLFLKKGTGSHRIDFKEYKVSERSFFILRPGQMHQLHLNSGSEGFLIQFGNNFYKPTDSYTQKALRFCEKKNFFSFSPDQCKTALNCCTNIHQESKHNDGGRIQSTLAYLDLLFIFLYRNFNEKKAANPNTTYYQEQLDMLLDVVESHLKEMKQVSDYASYLNQTPYQLNKITKTTLGKTFSEVIADSVLLEAKRYILGTSNQIKEIAHHLGYDDVSYFIRFFKTNTGKTPEEYRRSKLAMR</sequence>
<dbReference type="EMBL" id="AP027268">
    <property type="protein sequence ID" value="BDW93635.1"/>
    <property type="molecule type" value="Genomic_DNA"/>
</dbReference>
<evidence type="ECO:0000256" key="1">
    <source>
        <dbReference type="ARBA" id="ARBA00023015"/>
    </source>
</evidence>
<proteinExistence type="predicted"/>
<dbReference type="InterPro" id="IPR020449">
    <property type="entry name" value="Tscrpt_reg_AraC-type_HTH"/>
</dbReference>
<dbReference type="GO" id="GO:0043565">
    <property type="term" value="F:sequence-specific DNA binding"/>
    <property type="evidence" value="ECO:0007669"/>
    <property type="project" value="InterPro"/>
</dbReference>
<dbReference type="SUPFAM" id="SSF46689">
    <property type="entry name" value="Homeodomain-like"/>
    <property type="match status" value="1"/>
</dbReference>
<evidence type="ECO:0000313" key="6">
    <source>
        <dbReference type="Proteomes" id="UP001330184"/>
    </source>
</evidence>
<gene>
    <name evidence="5" type="ORF">MACH07_24670</name>
</gene>